<dbReference type="RefSeq" id="WP_373970196.1">
    <property type="nucleotide sequence ID" value="NZ_JBHDLJ010000001.1"/>
</dbReference>
<feature type="transmembrane region" description="Helical" evidence="2">
    <location>
        <begin position="26"/>
        <end position="46"/>
    </location>
</feature>
<gene>
    <name evidence="3" type="ORF">ACETWP_00305</name>
</gene>
<evidence type="ECO:0000256" key="1">
    <source>
        <dbReference type="SAM" id="MobiDB-lite"/>
    </source>
</evidence>
<sequence length="75" mass="7923">MLTQLMGTVLASAVEAEAESASGQALLIGAGIMAIFLVGLLVTVSFSNVGRRHEAHPEVADSHRQHSNKHGVEHH</sequence>
<comment type="caution">
    <text evidence="3">The sequence shown here is derived from an EMBL/GenBank/DDBJ whole genome shotgun (WGS) entry which is preliminary data.</text>
</comment>
<keyword evidence="2" id="KW-0472">Membrane</keyword>
<evidence type="ECO:0000256" key="2">
    <source>
        <dbReference type="SAM" id="Phobius"/>
    </source>
</evidence>
<accession>A0ABV4UHX4</accession>
<evidence type="ECO:0000313" key="4">
    <source>
        <dbReference type="Proteomes" id="UP001575652"/>
    </source>
</evidence>
<evidence type="ECO:0000313" key="3">
    <source>
        <dbReference type="EMBL" id="MFB0833024.1"/>
    </source>
</evidence>
<keyword evidence="2" id="KW-0812">Transmembrane</keyword>
<protein>
    <submittedName>
        <fullName evidence="3">Uncharacterized protein</fullName>
    </submittedName>
</protein>
<keyword evidence="2" id="KW-1133">Transmembrane helix</keyword>
<name>A0ABV4UHX4_9MICC</name>
<organism evidence="3 4">
    <name type="scientific">Arthrobacter halodurans</name>
    <dbReference type="NCBI Taxonomy" id="516699"/>
    <lineage>
        <taxon>Bacteria</taxon>
        <taxon>Bacillati</taxon>
        <taxon>Actinomycetota</taxon>
        <taxon>Actinomycetes</taxon>
        <taxon>Micrococcales</taxon>
        <taxon>Micrococcaceae</taxon>
        <taxon>Arthrobacter</taxon>
    </lineage>
</organism>
<proteinExistence type="predicted"/>
<dbReference type="Proteomes" id="UP001575652">
    <property type="component" value="Unassembled WGS sequence"/>
</dbReference>
<feature type="region of interest" description="Disordered" evidence="1">
    <location>
        <begin position="52"/>
        <end position="75"/>
    </location>
</feature>
<keyword evidence="4" id="KW-1185">Reference proteome</keyword>
<reference evidence="3 4" key="1">
    <citation type="submission" date="2024-09" db="EMBL/GenBank/DDBJ databases">
        <authorList>
            <person name="Salinas-Garcia M.A."/>
            <person name="Prieme A."/>
        </authorList>
    </citation>
    <scope>NUCLEOTIDE SEQUENCE [LARGE SCALE GENOMIC DNA]</scope>
    <source>
        <strain evidence="3 4">DSM 21081</strain>
    </source>
</reference>
<dbReference type="EMBL" id="JBHDLJ010000001">
    <property type="protein sequence ID" value="MFB0833024.1"/>
    <property type="molecule type" value="Genomic_DNA"/>
</dbReference>